<evidence type="ECO:0000256" key="9">
    <source>
        <dbReference type="ARBA" id="ARBA00023264"/>
    </source>
</evidence>
<dbReference type="RefSeq" id="WP_188176073.1">
    <property type="nucleotide sequence ID" value="NZ_JACVVD010000007.1"/>
</dbReference>
<dbReference type="GO" id="GO:0016614">
    <property type="term" value="F:oxidoreductase activity, acting on CH-OH group of donors"/>
    <property type="evidence" value="ECO:0007669"/>
    <property type="project" value="InterPro"/>
</dbReference>
<dbReference type="InterPro" id="IPR032837">
    <property type="entry name" value="G1PDH"/>
</dbReference>
<dbReference type="InterPro" id="IPR016205">
    <property type="entry name" value="Glycerol_DH"/>
</dbReference>
<keyword evidence="8" id="KW-0594">Phospholipid biosynthesis</keyword>
<keyword evidence="9" id="KW-1208">Phospholipid metabolism</keyword>
<keyword evidence="4" id="KW-0521">NADP</keyword>
<protein>
    <submittedName>
        <fullName evidence="10">Sn-glycerol-1-phosphate dehydrogenase</fullName>
    </submittedName>
</protein>
<evidence type="ECO:0000256" key="3">
    <source>
        <dbReference type="ARBA" id="ARBA00022723"/>
    </source>
</evidence>
<dbReference type="EMBL" id="JACVVD010000007">
    <property type="protein sequence ID" value="MBD0382275.1"/>
    <property type="molecule type" value="Genomic_DNA"/>
</dbReference>
<evidence type="ECO:0000256" key="2">
    <source>
        <dbReference type="ARBA" id="ARBA00022516"/>
    </source>
</evidence>
<comment type="caution">
    <text evidence="10">The sequence shown here is derived from an EMBL/GenBank/DDBJ whole genome shotgun (WGS) entry which is preliminary data.</text>
</comment>
<dbReference type="Pfam" id="PF13685">
    <property type="entry name" value="Fe-ADH_2"/>
    <property type="match status" value="1"/>
</dbReference>
<reference evidence="10" key="1">
    <citation type="submission" date="2020-09" db="EMBL/GenBank/DDBJ databases">
        <title>Draft Genome Sequence of Paenibacillus sp. WST5.</title>
        <authorList>
            <person name="Bao Z."/>
        </authorList>
    </citation>
    <scope>NUCLEOTIDE SEQUENCE</scope>
    <source>
        <strain evidence="10">WST5</strain>
    </source>
</reference>
<evidence type="ECO:0000256" key="8">
    <source>
        <dbReference type="ARBA" id="ARBA00023209"/>
    </source>
</evidence>
<dbReference type="PANTHER" id="PTHR43616:SF5">
    <property type="entry name" value="GLYCEROL DEHYDROGENASE 1"/>
    <property type="match status" value="1"/>
</dbReference>
<keyword evidence="6" id="KW-0520">NAD</keyword>
<keyword evidence="1" id="KW-0963">Cytoplasm</keyword>
<organism evidence="10 11">
    <name type="scientific">Paenibacillus sedimenti</name>
    <dbReference type="NCBI Taxonomy" id="2770274"/>
    <lineage>
        <taxon>Bacteria</taxon>
        <taxon>Bacillati</taxon>
        <taxon>Bacillota</taxon>
        <taxon>Bacilli</taxon>
        <taxon>Bacillales</taxon>
        <taxon>Paenibacillaceae</taxon>
        <taxon>Paenibacillus</taxon>
    </lineage>
</organism>
<proteinExistence type="predicted"/>
<keyword evidence="5" id="KW-0560">Oxidoreductase</keyword>
<evidence type="ECO:0000256" key="7">
    <source>
        <dbReference type="ARBA" id="ARBA00023098"/>
    </source>
</evidence>
<evidence type="ECO:0000256" key="1">
    <source>
        <dbReference type="ARBA" id="ARBA00022490"/>
    </source>
</evidence>
<evidence type="ECO:0000313" key="10">
    <source>
        <dbReference type="EMBL" id="MBD0382275.1"/>
    </source>
</evidence>
<dbReference type="PANTHER" id="PTHR43616">
    <property type="entry name" value="GLYCEROL DEHYDROGENASE"/>
    <property type="match status" value="1"/>
</dbReference>
<accession>A0A926KQV3</accession>
<sequence length="394" mass="42913">MTQLLNRIQQSITGLDEEIQRRIHLQEIRIEAGALHQAANYTADQAFRSVIVAADAATYEAAGQHLRNHLAVEGINVHVTLIRPAHSGDVLADESALIQLLLDMQKTGADVIIAVGGGTIHDIVRYCAFTARVPFISVPTAPTVDGFNSKGAPIISRGMKITVPAIGPDAIFADLDVLVNAPAPLAAAGFGDMLGKATSLFDWQFGCLTAGEPYLEAAANITRNALARCLDHVEQIAKRDEEGVYTLISSLIESGLAMLLFGQSHPASGAEHHLSHYWEMTYIREGRRQLLHGAKVGVACIEICKLYRTIGEQGVSPWGALPHIAEHWEAIAPWLEALPNEQQLIEVMRQIGGPATIQELGIAPELLARSLREAHHVRPERYTLLRAYNERIKG</sequence>
<dbReference type="SUPFAM" id="SSF56796">
    <property type="entry name" value="Dehydroquinate synthase-like"/>
    <property type="match status" value="1"/>
</dbReference>
<keyword evidence="7" id="KW-0443">Lipid metabolism</keyword>
<evidence type="ECO:0000313" key="11">
    <source>
        <dbReference type="Proteomes" id="UP000650466"/>
    </source>
</evidence>
<gene>
    <name evidence="10" type="ORF">ICC18_19345</name>
</gene>
<evidence type="ECO:0000256" key="5">
    <source>
        <dbReference type="ARBA" id="ARBA00023002"/>
    </source>
</evidence>
<keyword evidence="2" id="KW-0444">Lipid biosynthesis</keyword>
<keyword evidence="11" id="KW-1185">Reference proteome</keyword>
<evidence type="ECO:0000256" key="4">
    <source>
        <dbReference type="ARBA" id="ARBA00022857"/>
    </source>
</evidence>
<dbReference type="GO" id="GO:0046872">
    <property type="term" value="F:metal ion binding"/>
    <property type="evidence" value="ECO:0007669"/>
    <property type="project" value="UniProtKB-KW"/>
</dbReference>
<dbReference type="Proteomes" id="UP000650466">
    <property type="component" value="Unassembled WGS sequence"/>
</dbReference>
<name>A0A926KQV3_9BACL</name>
<dbReference type="GO" id="GO:0008654">
    <property type="term" value="P:phospholipid biosynthetic process"/>
    <property type="evidence" value="ECO:0007669"/>
    <property type="project" value="UniProtKB-KW"/>
</dbReference>
<dbReference type="Gene3D" id="3.40.50.1970">
    <property type="match status" value="1"/>
</dbReference>
<keyword evidence="3" id="KW-0479">Metal-binding</keyword>
<dbReference type="CDD" id="cd08175">
    <property type="entry name" value="G1PDH"/>
    <property type="match status" value="1"/>
</dbReference>
<evidence type="ECO:0000256" key="6">
    <source>
        <dbReference type="ARBA" id="ARBA00023027"/>
    </source>
</evidence>
<dbReference type="Gene3D" id="1.20.1090.10">
    <property type="entry name" value="Dehydroquinate synthase-like - alpha domain"/>
    <property type="match status" value="1"/>
</dbReference>
<dbReference type="AlphaFoldDB" id="A0A926KQV3"/>